<organism evidence="1 2">
    <name type="scientific">Acidaminococcus fermentans (strain ATCC 25085 / DSM 20731 / CCUG 9996 / CIP 106432 / VR4)</name>
    <dbReference type="NCBI Taxonomy" id="591001"/>
    <lineage>
        <taxon>Bacteria</taxon>
        <taxon>Bacillati</taxon>
        <taxon>Bacillota</taxon>
        <taxon>Negativicutes</taxon>
        <taxon>Acidaminococcales</taxon>
        <taxon>Acidaminococcaceae</taxon>
        <taxon>Acidaminococcus</taxon>
    </lineage>
</organism>
<dbReference type="eggNOG" id="ENOG502ZCVF">
    <property type="taxonomic scope" value="Bacteria"/>
</dbReference>
<name>D2RK94_ACIFV</name>
<gene>
    <name evidence="1" type="ordered locus">Acfer_1129</name>
</gene>
<keyword evidence="2" id="KW-1185">Reference proteome</keyword>
<protein>
    <submittedName>
        <fullName evidence="1">Uncharacterized protein</fullName>
    </submittedName>
</protein>
<evidence type="ECO:0000313" key="2">
    <source>
        <dbReference type="Proteomes" id="UP000001902"/>
    </source>
</evidence>
<dbReference type="RefSeq" id="WP_012938485.1">
    <property type="nucleotide sequence ID" value="NC_013740.1"/>
</dbReference>
<dbReference type="AlphaFoldDB" id="D2RK94"/>
<dbReference type="OrthoDB" id="9992633at2"/>
<dbReference type="EMBL" id="CP001859">
    <property type="protein sequence ID" value="ADB47496.1"/>
    <property type="molecule type" value="Genomic_DNA"/>
</dbReference>
<accession>D2RK94</accession>
<evidence type="ECO:0000313" key="1">
    <source>
        <dbReference type="EMBL" id="ADB47496.1"/>
    </source>
</evidence>
<dbReference type="STRING" id="591001.Acfer_1129"/>
<dbReference type="GeneID" id="78335855"/>
<dbReference type="Proteomes" id="UP000001902">
    <property type="component" value="Chromosome"/>
</dbReference>
<dbReference type="HOGENOM" id="CLU_1109570_0_0_9"/>
<sequence>MKKGYVVTKSLLFFAFLFSIFLSGYSKALAAPLDSRWKLYNSVSSLNQYYDIKTIEYDPNEQIAKVWTLCTDSKSGESKRLELSAISFKYKSSDMAMQIVTYNDNGDPITRKISETYTWRYIPPDTPIEALANSVASELHIKPIYPGGPDRWKWLRSTDKYGLYVAKDTITYDPDLSEYSIWTKRIYLNNYRPETLYSVNFVDKTIWVAQPTSPWIRYEGHIHPFPESDEEYIYNAVKDLAQNLKYTQNQ</sequence>
<reference evidence="1 2" key="1">
    <citation type="journal article" date="2010" name="Stand. Genomic Sci.">
        <title>Complete genome sequence of Acidaminococcus fermentans type strain (VR4).</title>
        <authorList>
            <person name="Chang Y.J."/>
            <person name="Pukall R."/>
            <person name="Saunders E."/>
            <person name="Lapidus A."/>
            <person name="Copeland A."/>
            <person name="Nolan M."/>
            <person name="Glavina Del Rio T."/>
            <person name="Lucas S."/>
            <person name="Chen F."/>
            <person name="Tice H."/>
            <person name="Cheng J.F."/>
            <person name="Han C."/>
            <person name="Detter J.C."/>
            <person name="Bruce D."/>
            <person name="Goodwin L."/>
            <person name="Pitluck S."/>
            <person name="Mikhailova N."/>
            <person name="Liolios K."/>
            <person name="Pati A."/>
            <person name="Ivanova N."/>
            <person name="Mavromatis K."/>
            <person name="Chen A."/>
            <person name="Palaniappan K."/>
            <person name="Land M."/>
            <person name="Hauser L."/>
            <person name="Jeffries C.D."/>
            <person name="Brettin T."/>
            <person name="Rohde M."/>
            <person name="Goker M."/>
            <person name="Bristow J."/>
            <person name="Eisen J.A."/>
            <person name="Markowitz V."/>
            <person name="Hugenholtz P."/>
            <person name="Kyrpides N.C."/>
            <person name="Klenk H.P."/>
        </authorList>
    </citation>
    <scope>NUCLEOTIDE SEQUENCE [LARGE SCALE GENOMIC DNA]</scope>
    <source>
        <strain evidence="2">ATCC 25085 / DSM 20731 / CCUG 9996 / CIP 106432 / VR4</strain>
    </source>
</reference>
<dbReference type="KEGG" id="afn:Acfer_1129"/>
<proteinExistence type="predicted"/>